<dbReference type="Pfam" id="PF04545">
    <property type="entry name" value="Sigma70_r4"/>
    <property type="match status" value="1"/>
</dbReference>
<comment type="function">
    <text evidence="7">Sigma factors are initiation factors that promote the attachment of RNA polymerase to specific initiation sites and are then released.</text>
</comment>
<evidence type="ECO:0000256" key="3">
    <source>
        <dbReference type="ARBA" id="ARBA00023015"/>
    </source>
</evidence>
<evidence type="ECO:0000256" key="6">
    <source>
        <dbReference type="ARBA" id="ARBA00023163"/>
    </source>
</evidence>
<sequence>MNKLLKRFLEMRNRLQSILSRFLSKFKGFAKSIYYIGGNDALPPPLTKEEEEILVENLEMGDESIRSILIERNLRLVVYIARKFENTGVNVEDLISVGTIGLIKAVNTFAPEKKIKLATYSSRCIENEILMYLRRNNKIKTEISFYEPLNIDWDGNELLLSDILGTDSNVVYNYIEEEVDKQLLGIAMNKLNSREKEIIELRFGLNGITEKTQKEVADMLGISQSYISRLEKRIIKRLKKEINKML</sequence>
<comment type="caution">
    <text evidence="9">The sequence shown here is derived from an EMBL/GenBank/DDBJ whole genome shotgun (WGS) entry which is preliminary data.</text>
</comment>
<dbReference type="EMBL" id="BAAACI010000001">
    <property type="protein sequence ID" value="GAA0769044.1"/>
    <property type="molecule type" value="Genomic_DNA"/>
</dbReference>
<dbReference type="Pfam" id="PF04542">
    <property type="entry name" value="Sigma70_r2"/>
    <property type="match status" value="1"/>
</dbReference>
<evidence type="ECO:0000256" key="7">
    <source>
        <dbReference type="RuleBase" id="RU362124"/>
    </source>
</evidence>
<keyword evidence="3 7" id="KW-0805">Transcription regulation</keyword>
<evidence type="ECO:0000256" key="4">
    <source>
        <dbReference type="ARBA" id="ARBA00023082"/>
    </source>
</evidence>
<dbReference type="InterPro" id="IPR050813">
    <property type="entry name" value="Sigma-70_Factor"/>
</dbReference>
<keyword evidence="5 7" id="KW-0238">DNA-binding</keyword>
<dbReference type="InterPro" id="IPR013325">
    <property type="entry name" value="RNA_pol_sigma_r2"/>
</dbReference>
<comment type="similarity">
    <text evidence="1 7">Belongs to the sigma-70 factor family.</text>
</comment>
<evidence type="ECO:0000256" key="2">
    <source>
        <dbReference type="ARBA" id="ARBA00022969"/>
    </source>
</evidence>
<name>A0ABP3VXM7_CLOSU</name>
<keyword evidence="4 7" id="KW-0731">Sigma factor</keyword>
<accession>A0ABP3VXM7</accession>
<dbReference type="InterPro" id="IPR013324">
    <property type="entry name" value="RNA_pol_sigma_r3/r4-like"/>
</dbReference>
<gene>
    <name evidence="9" type="primary">sigE</name>
    <name evidence="9" type="ORF">GCM10008908_10170</name>
</gene>
<dbReference type="Gene3D" id="1.20.120.1810">
    <property type="match status" value="1"/>
</dbReference>
<evidence type="ECO:0000256" key="5">
    <source>
        <dbReference type="ARBA" id="ARBA00023125"/>
    </source>
</evidence>
<dbReference type="PANTHER" id="PTHR30376:SF3">
    <property type="entry name" value="RNA POLYMERASE SIGMA FACTOR RPOH"/>
    <property type="match status" value="1"/>
</dbReference>
<dbReference type="InterPro" id="IPR036388">
    <property type="entry name" value="WH-like_DNA-bd_sf"/>
</dbReference>
<dbReference type="Gene3D" id="1.10.10.10">
    <property type="entry name" value="Winged helix-like DNA-binding domain superfamily/Winged helix DNA-binding domain"/>
    <property type="match status" value="1"/>
</dbReference>
<dbReference type="PRINTS" id="PR00046">
    <property type="entry name" value="SIGMA70FCT"/>
</dbReference>
<organism evidence="9 10">
    <name type="scientific">Clostridium subterminale</name>
    <dbReference type="NCBI Taxonomy" id="1550"/>
    <lineage>
        <taxon>Bacteria</taxon>
        <taxon>Bacillati</taxon>
        <taxon>Bacillota</taxon>
        <taxon>Clostridia</taxon>
        <taxon>Eubacteriales</taxon>
        <taxon>Clostridiaceae</taxon>
        <taxon>Clostridium</taxon>
    </lineage>
</organism>
<dbReference type="PROSITE" id="PS00715">
    <property type="entry name" value="SIGMA70_1"/>
    <property type="match status" value="1"/>
</dbReference>
<dbReference type="InterPro" id="IPR001387">
    <property type="entry name" value="Cro/C1-type_HTH"/>
</dbReference>
<evidence type="ECO:0000313" key="10">
    <source>
        <dbReference type="Proteomes" id="UP001501047"/>
    </source>
</evidence>
<dbReference type="InterPro" id="IPR014284">
    <property type="entry name" value="RNA_pol_sigma-70_dom"/>
</dbReference>
<keyword evidence="10" id="KW-1185">Reference proteome</keyword>
<evidence type="ECO:0000259" key="8">
    <source>
        <dbReference type="PROSITE" id="PS50943"/>
    </source>
</evidence>
<dbReference type="PIRSF" id="PIRSF000770">
    <property type="entry name" value="RNA_pol_sigma-SigE/K"/>
    <property type="match status" value="1"/>
</dbReference>
<dbReference type="InterPro" id="IPR014200">
    <property type="entry name" value="RNA_pol_sigma-E"/>
</dbReference>
<dbReference type="NCBIfam" id="TIGR02835">
    <property type="entry name" value="spore_sigmaE"/>
    <property type="match status" value="1"/>
</dbReference>
<reference evidence="10" key="1">
    <citation type="journal article" date="2019" name="Int. J. Syst. Evol. Microbiol.">
        <title>The Global Catalogue of Microorganisms (GCM) 10K type strain sequencing project: providing services to taxonomists for standard genome sequencing and annotation.</title>
        <authorList>
            <consortium name="The Broad Institute Genomics Platform"/>
            <consortium name="The Broad Institute Genome Sequencing Center for Infectious Disease"/>
            <person name="Wu L."/>
            <person name="Ma J."/>
        </authorList>
    </citation>
    <scope>NUCLEOTIDE SEQUENCE [LARGE SCALE GENOMIC DNA]</scope>
    <source>
        <strain evidence="10">JCM 1417</strain>
    </source>
</reference>
<dbReference type="Proteomes" id="UP001501047">
    <property type="component" value="Unassembled WGS sequence"/>
</dbReference>
<dbReference type="SUPFAM" id="SSF88946">
    <property type="entry name" value="Sigma2 domain of RNA polymerase sigma factors"/>
    <property type="match status" value="1"/>
</dbReference>
<dbReference type="NCBIfam" id="NF006158">
    <property type="entry name" value="PRK08301.1"/>
    <property type="match status" value="1"/>
</dbReference>
<keyword evidence="2" id="KW-0749">Sporulation</keyword>
<dbReference type="CDD" id="cd06171">
    <property type="entry name" value="Sigma70_r4"/>
    <property type="match status" value="1"/>
</dbReference>
<keyword evidence="6 7" id="KW-0804">Transcription</keyword>
<dbReference type="NCBIfam" id="TIGR02937">
    <property type="entry name" value="sigma70-ECF"/>
    <property type="match status" value="1"/>
</dbReference>
<protein>
    <recommendedName>
        <fullName evidence="7">RNA polymerase sigma factor</fullName>
    </recommendedName>
</protein>
<dbReference type="InterPro" id="IPR007627">
    <property type="entry name" value="RNA_pol_sigma70_r2"/>
</dbReference>
<proteinExistence type="inferred from homology"/>
<dbReference type="PANTHER" id="PTHR30376">
    <property type="entry name" value="SIGMA FACTOR RPOH HEAT SHOCK RELATED"/>
    <property type="match status" value="1"/>
</dbReference>
<dbReference type="PROSITE" id="PS00716">
    <property type="entry name" value="SIGMA70_2"/>
    <property type="match status" value="1"/>
</dbReference>
<evidence type="ECO:0000313" key="9">
    <source>
        <dbReference type="EMBL" id="GAA0769044.1"/>
    </source>
</evidence>
<feature type="domain" description="HTH cro/C1-type" evidence="8">
    <location>
        <begin position="212"/>
        <end position="232"/>
    </location>
</feature>
<evidence type="ECO:0000256" key="1">
    <source>
        <dbReference type="ARBA" id="ARBA00007788"/>
    </source>
</evidence>
<dbReference type="InterPro" id="IPR000943">
    <property type="entry name" value="RNA_pol_sigma70"/>
</dbReference>
<dbReference type="SUPFAM" id="SSF88659">
    <property type="entry name" value="Sigma3 and sigma4 domains of RNA polymerase sigma factors"/>
    <property type="match status" value="1"/>
</dbReference>
<dbReference type="NCBIfam" id="NF004471">
    <property type="entry name" value="PRK05803.1"/>
    <property type="match status" value="1"/>
</dbReference>
<dbReference type="InterPro" id="IPR007630">
    <property type="entry name" value="RNA_pol_sigma70_r4"/>
</dbReference>
<dbReference type="PROSITE" id="PS50943">
    <property type="entry name" value="HTH_CROC1"/>
    <property type="match status" value="1"/>
</dbReference>